<dbReference type="Proteomes" id="UP001311232">
    <property type="component" value="Unassembled WGS sequence"/>
</dbReference>
<protein>
    <submittedName>
        <fullName evidence="1">Uncharacterized protein</fullName>
    </submittedName>
</protein>
<sequence>MNRKEKGGAEDKRLRLKGYILIVTNSSFCRDIDSCTMLLSVLLLLLVCGSQATQYYGTVMTYYPKEIDTNGYVLVKIQYKLSSVSCTDNDTWSCNGNCGNETVGVELYKVDESTGEWCQREGIVTRMVSGTAPFELVFAGENWIAGIINSIVSWRAVTDIELGFRSDTTQINTSPLTTILPALRVPSNCPRNIRLLAFDPDGDEVKCRNGITSDSECNPCTPPSILNLSPSCTLSFSPTSSSNEGPYAVQLVMEDFPRQDIVLLQLDGSSVQKATNEAISKIPIQFVLKVDPAVPSCTEGVYLPRFLSPTPDHGSEILATVNQRLEINIRAEATQSTISELLFSGPPDVVKSSQGLGIFTLTWAPSLLENGESHPICFVVQSSYNYNCTNDYDCSYNYNCTNDYDCSYNYNCTNDYDCSYNYNYNCTNDYDCSYNYNYNYNCTNNYDCSYNYNCTSNDYDCSYNYNYNCTKNDYDCSYYQLFSYIHQFLVKFTNI</sequence>
<dbReference type="AlphaFoldDB" id="A0AAV9RAZ1"/>
<accession>A0AAV9RAZ1</accession>
<gene>
    <name evidence="1" type="ORF">CRENBAI_021135</name>
</gene>
<keyword evidence="2" id="KW-1185">Reference proteome</keyword>
<reference evidence="1 2" key="1">
    <citation type="submission" date="2021-06" db="EMBL/GenBank/DDBJ databases">
        <authorList>
            <person name="Palmer J.M."/>
        </authorList>
    </citation>
    <scope>NUCLEOTIDE SEQUENCE [LARGE SCALE GENOMIC DNA]</scope>
    <source>
        <strain evidence="1 2">MEX-2019</strain>
        <tissue evidence="1">Muscle</tissue>
    </source>
</reference>
<evidence type="ECO:0000313" key="2">
    <source>
        <dbReference type="Proteomes" id="UP001311232"/>
    </source>
</evidence>
<proteinExistence type="predicted"/>
<organism evidence="1 2">
    <name type="scientific">Crenichthys baileyi</name>
    <name type="common">White River springfish</name>
    <dbReference type="NCBI Taxonomy" id="28760"/>
    <lineage>
        <taxon>Eukaryota</taxon>
        <taxon>Metazoa</taxon>
        <taxon>Chordata</taxon>
        <taxon>Craniata</taxon>
        <taxon>Vertebrata</taxon>
        <taxon>Euteleostomi</taxon>
        <taxon>Actinopterygii</taxon>
        <taxon>Neopterygii</taxon>
        <taxon>Teleostei</taxon>
        <taxon>Neoteleostei</taxon>
        <taxon>Acanthomorphata</taxon>
        <taxon>Ovalentaria</taxon>
        <taxon>Atherinomorphae</taxon>
        <taxon>Cyprinodontiformes</taxon>
        <taxon>Goodeidae</taxon>
        <taxon>Crenichthys</taxon>
    </lineage>
</organism>
<evidence type="ECO:0000313" key="1">
    <source>
        <dbReference type="EMBL" id="KAK5606433.1"/>
    </source>
</evidence>
<comment type="caution">
    <text evidence="1">The sequence shown here is derived from an EMBL/GenBank/DDBJ whole genome shotgun (WGS) entry which is preliminary data.</text>
</comment>
<dbReference type="EMBL" id="JAHHUM010002074">
    <property type="protein sequence ID" value="KAK5606433.1"/>
    <property type="molecule type" value="Genomic_DNA"/>
</dbReference>
<name>A0AAV9RAZ1_9TELE</name>